<dbReference type="EMBL" id="GDHC01012668">
    <property type="protein sequence ID" value="JAQ05961.1"/>
    <property type="molecule type" value="Transcribed_RNA"/>
</dbReference>
<sequence length="235" mass="26348">MVVLIKTGCFRGVTRSRRTPVGTSGRSRMVFRTVSIFVLIWAFAEGFIANRQAQLVLDKMTEISTSHANEWFALPQFTYHDSYGYEVTYTPRFRSLAGFDMYDNATTSIVSQKLYIHIPLNVRDLVTEYQVTCEGREYETFVQNVTTSNLDQATIKISVTSSGDFCTGTLADVDVGPVHSPTTYGRPAPPTFCYSAVGDHLINALTRHFFGHVRESAKKFLSKSADLALKRLNLC</sequence>
<evidence type="ECO:0000313" key="1">
    <source>
        <dbReference type="EMBL" id="JAQ05961.1"/>
    </source>
</evidence>
<proteinExistence type="predicted"/>
<accession>A0A146LCL8</accession>
<dbReference type="AlphaFoldDB" id="A0A146LCL8"/>
<organism evidence="1">
    <name type="scientific">Lygus hesperus</name>
    <name type="common">Western plant bug</name>
    <dbReference type="NCBI Taxonomy" id="30085"/>
    <lineage>
        <taxon>Eukaryota</taxon>
        <taxon>Metazoa</taxon>
        <taxon>Ecdysozoa</taxon>
        <taxon>Arthropoda</taxon>
        <taxon>Hexapoda</taxon>
        <taxon>Insecta</taxon>
        <taxon>Pterygota</taxon>
        <taxon>Neoptera</taxon>
        <taxon>Paraneoptera</taxon>
        <taxon>Hemiptera</taxon>
        <taxon>Heteroptera</taxon>
        <taxon>Panheteroptera</taxon>
        <taxon>Cimicomorpha</taxon>
        <taxon>Miridae</taxon>
        <taxon>Mirini</taxon>
        <taxon>Lygus</taxon>
    </lineage>
</organism>
<reference evidence="1" key="1">
    <citation type="journal article" date="2016" name="Gigascience">
        <title>De novo construction of an expanded transcriptome assembly for the western tarnished plant bug, Lygus hesperus.</title>
        <authorList>
            <person name="Tassone E.E."/>
            <person name="Geib S.M."/>
            <person name="Hall B."/>
            <person name="Fabrick J.A."/>
            <person name="Brent C.S."/>
            <person name="Hull J.J."/>
        </authorList>
    </citation>
    <scope>NUCLEOTIDE SEQUENCE</scope>
</reference>
<gene>
    <name evidence="1" type="ORF">g.34740</name>
</gene>
<protein>
    <submittedName>
        <fullName evidence="1">Uncharacterized protein</fullName>
    </submittedName>
</protein>
<name>A0A146LCL8_LYGHE</name>